<evidence type="ECO:0000313" key="3">
    <source>
        <dbReference type="EMBL" id="KAK7821285.1"/>
    </source>
</evidence>
<comment type="caution">
    <text evidence="3">The sequence shown here is derived from an EMBL/GenBank/DDBJ whole genome shotgun (WGS) entry which is preliminary data.</text>
</comment>
<keyword evidence="2" id="KW-0496">Mitochondrion</keyword>
<name>A0AAW0J3E7_QUESU</name>
<evidence type="ECO:0000256" key="2">
    <source>
        <dbReference type="RuleBase" id="RU366048"/>
    </source>
</evidence>
<evidence type="ECO:0000313" key="4">
    <source>
        <dbReference type="Proteomes" id="UP000237347"/>
    </source>
</evidence>
<evidence type="ECO:0000256" key="1">
    <source>
        <dbReference type="ARBA" id="ARBA00009658"/>
    </source>
</evidence>
<dbReference type="PANTHER" id="PTHR23222">
    <property type="entry name" value="PROHIBITIN"/>
    <property type="match status" value="1"/>
</dbReference>
<comment type="similarity">
    <text evidence="1 2">Belongs to the prohibitin family.</text>
</comment>
<sequence>MEEFYSLLFRGINQINRGNQEGIIPVFLQSLSTGFRIAHTITVSALVQTELTERARNFNIVLDDVAITRLLYGAEFLRVVEQKQMAQQEAKRSKFVVAKVKQERCATIIRAERESESAQMISRATKKAGTGLIELRKIEAMRDF</sequence>
<dbReference type="GO" id="GO:0005743">
    <property type="term" value="C:mitochondrial inner membrane"/>
    <property type="evidence" value="ECO:0007669"/>
    <property type="project" value="UniProtKB-SubCell"/>
</dbReference>
<keyword evidence="2" id="KW-0999">Mitochondrion inner membrane</keyword>
<comment type="subcellular location">
    <subcellularLocation>
        <location evidence="2">Mitochondrion inner membrane</location>
    </subcellularLocation>
</comment>
<accession>A0AAW0J3E7</accession>
<gene>
    <name evidence="3" type="primary">PHB3_5</name>
    <name evidence="3" type="ORF">CFP56_037895</name>
</gene>
<dbReference type="Proteomes" id="UP000237347">
    <property type="component" value="Unassembled WGS sequence"/>
</dbReference>
<organism evidence="3 4">
    <name type="scientific">Quercus suber</name>
    <name type="common">Cork oak</name>
    <dbReference type="NCBI Taxonomy" id="58331"/>
    <lineage>
        <taxon>Eukaryota</taxon>
        <taxon>Viridiplantae</taxon>
        <taxon>Streptophyta</taxon>
        <taxon>Embryophyta</taxon>
        <taxon>Tracheophyta</taxon>
        <taxon>Spermatophyta</taxon>
        <taxon>Magnoliopsida</taxon>
        <taxon>eudicotyledons</taxon>
        <taxon>Gunneridae</taxon>
        <taxon>Pentapetalae</taxon>
        <taxon>rosids</taxon>
        <taxon>fabids</taxon>
        <taxon>Fagales</taxon>
        <taxon>Fagaceae</taxon>
        <taxon>Quercus</taxon>
    </lineage>
</organism>
<reference evidence="3 4" key="1">
    <citation type="journal article" date="2018" name="Sci. Data">
        <title>The draft genome sequence of cork oak.</title>
        <authorList>
            <person name="Ramos A.M."/>
            <person name="Usie A."/>
            <person name="Barbosa P."/>
            <person name="Barros P.M."/>
            <person name="Capote T."/>
            <person name="Chaves I."/>
            <person name="Simoes F."/>
            <person name="Abreu I."/>
            <person name="Carrasquinho I."/>
            <person name="Faro C."/>
            <person name="Guimaraes J.B."/>
            <person name="Mendonca D."/>
            <person name="Nobrega F."/>
            <person name="Rodrigues L."/>
            <person name="Saibo N.J.M."/>
            <person name="Varela M.C."/>
            <person name="Egas C."/>
            <person name="Matos J."/>
            <person name="Miguel C.M."/>
            <person name="Oliveira M.M."/>
            <person name="Ricardo C.P."/>
            <person name="Goncalves S."/>
        </authorList>
    </citation>
    <scope>NUCLEOTIDE SEQUENCE [LARGE SCALE GENOMIC DNA]</scope>
    <source>
        <strain evidence="4">cv. HL8</strain>
    </source>
</reference>
<dbReference type="AlphaFoldDB" id="A0AAW0J3E7"/>
<dbReference type="PANTHER" id="PTHR23222:SF0">
    <property type="entry name" value="PROHIBITIN 1"/>
    <property type="match status" value="1"/>
</dbReference>
<dbReference type="InterPro" id="IPR000163">
    <property type="entry name" value="Prohibitin"/>
</dbReference>
<keyword evidence="4" id="KW-1185">Reference proteome</keyword>
<keyword evidence="2" id="KW-0472">Membrane</keyword>
<dbReference type="EMBL" id="PKMF04000708">
    <property type="protein sequence ID" value="KAK7821285.1"/>
    <property type="molecule type" value="Genomic_DNA"/>
</dbReference>
<proteinExistence type="inferred from homology"/>
<protein>
    <recommendedName>
        <fullName evidence="2">Prohibitin</fullName>
    </recommendedName>
</protein>
<dbReference type="GO" id="GO:0007005">
    <property type="term" value="P:mitochondrion organization"/>
    <property type="evidence" value="ECO:0007669"/>
    <property type="project" value="TreeGrafter"/>
</dbReference>